<gene>
    <name evidence="1" type="ORF">EI42_01362</name>
</gene>
<organism evidence="1 2">
    <name type="scientific">Thermosporothrix hazakensis</name>
    <dbReference type="NCBI Taxonomy" id="644383"/>
    <lineage>
        <taxon>Bacteria</taxon>
        <taxon>Bacillati</taxon>
        <taxon>Chloroflexota</taxon>
        <taxon>Ktedonobacteria</taxon>
        <taxon>Ktedonobacterales</taxon>
        <taxon>Thermosporotrichaceae</taxon>
        <taxon>Thermosporothrix</taxon>
    </lineage>
</organism>
<name>A0A326U9V1_THEHA</name>
<comment type="caution">
    <text evidence="1">The sequence shown here is derived from an EMBL/GenBank/DDBJ whole genome shotgun (WGS) entry which is preliminary data.</text>
</comment>
<protein>
    <recommendedName>
        <fullName evidence="3">DNA-directed RNA polymerase specialized sigma24 family protein</fullName>
    </recommendedName>
</protein>
<reference evidence="1 2" key="1">
    <citation type="submission" date="2018-06" db="EMBL/GenBank/DDBJ databases">
        <title>Genomic Encyclopedia of Archaeal and Bacterial Type Strains, Phase II (KMG-II): from individual species to whole genera.</title>
        <authorList>
            <person name="Goeker M."/>
        </authorList>
    </citation>
    <scope>NUCLEOTIDE SEQUENCE [LARGE SCALE GENOMIC DNA]</scope>
    <source>
        <strain evidence="1 2">ATCC BAA-1881</strain>
    </source>
</reference>
<keyword evidence="2" id="KW-1185">Reference proteome</keyword>
<evidence type="ECO:0000313" key="1">
    <source>
        <dbReference type="EMBL" id="PZW32820.1"/>
    </source>
</evidence>
<dbReference type="AlphaFoldDB" id="A0A326U9V1"/>
<dbReference type="RefSeq" id="WP_111320163.1">
    <property type="nucleotide sequence ID" value="NZ_BIFX01000001.1"/>
</dbReference>
<evidence type="ECO:0008006" key="3">
    <source>
        <dbReference type="Google" id="ProtNLM"/>
    </source>
</evidence>
<dbReference type="Proteomes" id="UP000248806">
    <property type="component" value="Unassembled WGS sequence"/>
</dbReference>
<dbReference type="EMBL" id="QKUF01000003">
    <property type="protein sequence ID" value="PZW32820.1"/>
    <property type="molecule type" value="Genomic_DNA"/>
</dbReference>
<evidence type="ECO:0000313" key="2">
    <source>
        <dbReference type="Proteomes" id="UP000248806"/>
    </source>
</evidence>
<proteinExistence type="predicted"/>
<sequence length="200" mass="22744">MQETTSPQSVSRVSKLAANCKKELEDADYRCARGNQLATVALLRLATHEQDEQAWGALEQCFKPLMRAWLRRHPHVQGALNVRDEEETIITAFAEFRRVTLERRLVFSSLEAISRCLGACLNAVIGALARSRPVAEVYLPEQLYQRLAERERRIAYLLFHCGLKPADIMQACSSEFPDVNEIYRLGAAVMRQFHTITHTS</sequence>
<accession>A0A326U9V1</accession>